<keyword evidence="3" id="KW-1185">Reference proteome</keyword>
<dbReference type="RefSeq" id="XP_002782366.1">
    <property type="nucleotide sequence ID" value="XM_002782320.1"/>
</dbReference>
<evidence type="ECO:0000256" key="1">
    <source>
        <dbReference type="SAM" id="MobiDB-lite"/>
    </source>
</evidence>
<dbReference type="Proteomes" id="UP000007800">
    <property type="component" value="Unassembled WGS sequence"/>
</dbReference>
<name>C5KMK3_PERM5</name>
<proteinExistence type="predicted"/>
<dbReference type="OrthoDB" id="437309at2759"/>
<accession>C5KMK3</accession>
<dbReference type="EMBL" id="GG674496">
    <property type="protein sequence ID" value="EER14161.1"/>
    <property type="molecule type" value="Genomic_DNA"/>
</dbReference>
<protein>
    <submittedName>
        <fullName evidence="2">Uncharacterized protein</fullName>
    </submittedName>
</protein>
<evidence type="ECO:0000313" key="3">
    <source>
        <dbReference type="Proteomes" id="UP000007800"/>
    </source>
</evidence>
<dbReference type="GeneID" id="9060121"/>
<evidence type="ECO:0000313" key="2">
    <source>
        <dbReference type="EMBL" id="EER14161.1"/>
    </source>
</evidence>
<reference evidence="2 3" key="1">
    <citation type="submission" date="2008-07" db="EMBL/GenBank/DDBJ databases">
        <authorList>
            <person name="El-Sayed N."/>
            <person name="Caler E."/>
            <person name="Inman J."/>
            <person name="Amedeo P."/>
            <person name="Hass B."/>
            <person name="Wortman J."/>
        </authorList>
    </citation>
    <scope>NUCLEOTIDE SEQUENCE [LARGE SCALE GENOMIC DNA]</scope>
    <source>
        <strain evidence="3">ATCC 50983 / TXsc</strain>
    </source>
</reference>
<dbReference type="AlphaFoldDB" id="C5KMK3"/>
<feature type="region of interest" description="Disordered" evidence="1">
    <location>
        <begin position="28"/>
        <end position="57"/>
    </location>
</feature>
<sequence>MLAVGRKSISTLHSRVVVATPTVTRRAMVSSSRPTFAAEQGTESTPPKEQKVTLEKPPKRPWTATSLFLYGSGIAAATWVGYCAVLSGGNPHKTEIMIENSIKRLPLYRPPERPEAERLSKVNQHGLDDATMEDLATWFMVEDKRTADGVSRSMVLDLVGESLGLLEPEEAEMEKEVELRYPRFGEEKGKQLSEVTKAFVHKGRGRLDEERRQAGCSLSEAAELLSSVVGIHGDGVAEKVRQRLSKIVETNYKDSALPTVSVFGNPMNIPAPPQPLPEVDEEEADRAVLKLELEQYKAELAGGDVDKERRKWLQNEIKTVEGLLQEK</sequence>
<gene>
    <name evidence="2" type="ORF">Pmar_PMAR029224</name>
</gene>
<dbReference type="InParanoid" id="C5KMK3"/>
<feature type="compositionally biased region" description="Basic and acidic residues" evidence="1">
    <location>
        <begin position="46"/>
        <end position="57"/>
    </location>
</feature>
<dbReference type="OMA" id="ATWFMVE"/>
<organism evidence="3">
    <name type="scientific">Perkinsus marinus (strain ATCC 50983 / TXsc)</name>
    <dbReference type="NCBI Taxonomy" id="423536"/>
    <lineage>
        <taxon>Eukaryota</taxon>
        <taxon>Sar</taxon>
        <taxon>Alveolata</taxon>
        <taxon>Perkinsozoa</taxon>
        <taxon>Perkinsea</taxon>
        <taxon>Perkinsida</taxon>
        <taxon>Perkinsidae</taxon>
        <taxon>Perkinsus</taxon>
    </lineage>
</organism>